<evidence type="ECO:0000256" key="2">
    <source>
        <dbReference type="ARBA" id="ARBA00022694"/>
    </source>
</evidence>
<dbReference type="AlphaFoldDB" id="A0A830G892"/>
<dbReference type="EMBL" id="BMOQ01000001">
    <property type="protein sequence ID" value="GGN07865.1"/>
    <property type="molecule type" value="Genomic_DNA"/>
</dbReference>
<evidence type="ECO:0000256" key="7">
    <source>
        <dbReference type="SAM" id="MobiDB-lite"/>
    </source>
</evidence>
<evidence type="ECO:0000313" key="8">
    <source>
        <dbReference type="EMBL" id="GGN07865.1"/>
    </source>
</evidence>
<evidence type="ECO:0000256" key="6">
    <source>
        <dbReference type="HAMAP-Rule" id="MF_00754"/>
    </source>
</evidence>
<dbReference type="Gene3D" id="2.30.30.210">
    <property type="entry name" value="Ribonuclease P/MRP, subunit p29"/>
    <property type="match status" value="1"/>
</dbReference>
<dbReference type="GO" id="GO:0005737">
    <property type="term" value="C:cytoplasm"/>
    <property type="evidence" value="ECO:0007669"/>
    <property type="project" value="UniProtKB-SubCell"/>
</dbReference>
<keyword evidence="5 6" id="KW-0378">Hydrolase</keyword>
<gene>
    <name evidence="6" type="primary">rnp1</name>
    <name evidence="8" type="ORF">GCM10009021_03930</name>
</gene>
<feature type="compositionally biased region" description="Low complexity" evidence="7">
    <location>
        <begin position="72"/>
        <end position="83"/>
    </location>
</feature>
<evidence type="ECO:0000313" key="9">
    <source>
        <dbReference type="Proteomes" id="UP000608850"/>
    </source>
</evidence>
<comment type="subcellular location">
    <subcellularLocation>
        <location evidence="6">Cytoplasm</location>
    </subcellularLocation>
</comment>
<protein>
    <recommendedName>
        <fullName evidence="6">Ribonuclease P protein component 1</fullName>
        <shortName evidence="6">RNase P component 1</shortName>
        <ecNumber evidence="6">3.1.26.5</ecNumber>
    </recommendedName>
    <alternativeName>
        <fullName evidence="6">Rpp29</fullName>
    </alternativeName>
</protein>
<dbReference type="Pfam" id="PF01868">
    <property type="entry name" value="RNase_P-MRP_p29"/>
    <property type="match status" value="1"/>
</dbReference>
<dbReference type="HAMAP" id="MF_00754">
    <property type="entry name" value="RNase_P_1"/>
    <property type="match status" value="1"/>
</dbReference>
<dbReference type="GO" id="GO:0003723">
    <property type="term" value="F:RNA binding"/>
    <property type="evidence" value="ECO:0007669"/>
    <property type="project" value="InterPro"/>
</dbReference>
<proteinExistence type="inferred from homology"/>
<dbReference type="InterPro" id="IPR023538">
    <property type="entry name" value="RNP1"/>
</dbReference>
<dbReference type="EC" id="3.1.26.5" evidence="6"/>
<feature type="region of interest" description="Disordered" evidence="7">
    <location>
        <begin position="72"/>
        <end position="107"/>
    </location>
</feature>
<name>A0A830G892_9EURY</name>
<dbReference type="InterPro" id="IPR023534">
    <property type="entry name" value="Rof/RNase_P-like"/>
</dbReference>
<comment type="catalytic activity">
    <reaction evidence="6">
        <text>Endonucleolytic cleavage of RNA, removing 5'-extranucleotides from tRNA precursor.</text>
        <dbReference type="EC" id="3.1.26.5"/>
    </reaction>
</comment>
<keyword evidence="9" id="KW-1185">Reference proteome</keyword>
<dbReference type="InterPro" id="IPR036980">
    <property type="entry name" value="RNase_P/MRP_Rpp29_sf"/>
</dbReference>
<keyword evidence="3 6" id="KW-0540">Nuclease</keyword>
<sequence length="135" mass="14354">MTLTPETLPRHELVGLPVRVVDSPDRSQVGIAGRVVSETTNTLVIEVVSGTKRVPKGGRRFEFRLIDEAAARARSASDAAPAPSRRDRKGAGTASQPDSCGGTTGEDAAYVTVDGDILLSRPALRSENGVESQWR</sequence>
<dbReference type="GO" id="GO:0030677">
    <property type="term" value="C:ribonuclease P complex"/>
    <property type="evidence" value="ECO:0007669"/>
    <property type="project" value="UniProtKB-UniRule"/>
</dbReference>
<accession>A0A830G892</accession>
<dbReference type="RefSeq" id="WP_245332938.1">
    <property type="nucleotide sequence ID" value="NZ_BMOQ01000001.1"/>
</dbReference>
<keyword evidence="1 6" id="KW-0963">Cytoplasm</keyword>
<dbReference type="GO" id="GO:0001682">
    <property type="term" value="P:tRNA 5'-leader removal"/>
    <property type="evidence" value="ECO:0007669"/>
    <property type="project" value="UniProtKB-UniRule"/>
</dbReference>
<dbReference type="Proteomes" id="UP000608850">
    <property type="component" value="Unassembled WGS sequence"/>
</dbReference>
<comment type="caution">
    <text evidence="8">The sequence shown here is derived from an EMBL/GenBank/DDBJ whole genome shotgun (WGS) entry which is preliminary data.</text>
</comment>
<dbReference type="SMART" id="SM00538">
    <property type="entry name" value="POP4"/>
    <property type="match status" value="1"/>
</dbReference>
<dbReference type="SUPFAM" id="SSF101744">
    <property type="entry name" value="Rof/RNase P subunit-like"/>
    <property type="match status" value="1"/>
</dbReference>
<comment type="similarity">
    <text evidence="6">Belongs to the eukaryotic/archaeal RNase P protein component 1 family.</text>
</comment>
<reference evidence="8 9" key="1">
    <citation type="journal article" date="2019" name="Int. J. Syst. Evol. Microbiol.">
        <title>The Global Catalogue of Microorganisms (GCM) 10K type strain sequencing project: providing services to taxonomists for standard genome sequencing and annotation.</title>
        <authorList>
            <consortium name="The Broad Institute Genomics Platform"/>
            <consortium name="The Broad Institute Genome Sequencing Center for Infectious Disease"/>
            <person name="Wu L."/>
            <person name="Ma J."/>
        </authorList>
    </citation>
    <scope>NUCLEOTIDE SEQUENCE [LARGE SCALE GENOMIC DNA]</scope>
    <source>
        <strain evidence="8 9">JCM 16331</strain>
    </source>
</reference>
<comment type="subunit">
    <text evidence="6">Consists of a catalytic RNA component and at least 4-5 protein subunits.</text>
</comment>
<comment type="function">
    <text evidence="6">Part of ribonuclease P, a protein complex that generates mature tRNA molecules by cleaving their 5'-ends.</text>
</comment>
<dbReference type="GO" id="GO:0004526">
    <property type="term" value="F:ribonuclease P activity"/>
    <property type="evidence" value="ECO:0007669"/>
    <property type="project" value="UniProtKB-UniRule"/>
</dbReference>
<evidence type="ECO:0000256" key="5">
    <source>
        <dbReference type="ARBA" id="ARBA00022801"/>
    </source>
</evidence>
<evidence type="ECO:0000256" key="1">
    <source>
        <dbReference type="ARBA" id="ARBA00022490"/>
    </source>
</evidence>
<evidence type="ECO:0000256" key="4">
    <source>
        <dbReference type="ARBA" id="ARBA00022759"/>
    </source>
</evidence>
<organism evidence="8 9">
    <name type="scientific">Halarchaeum nitratireducens</name>
    <dbReference type="NCBI Taxonomy" id="489913"/>
    <lineage>
        <taxon>Archaea</taxon>
        <taxon>Methanobacteriati</taxon>
        <taxon>Methanobacteriota</taxon>
        <taxon>Stenosarchaea group</taxon>
        <taxon>Halobacteria</taxon>
        <taxon>Halobacteriales</taxon>
        <taxon>Halobacteriaceae</taxon>
    </lineage>
</organism>
<evidence type="ECO:0000256" key="3">
    <source>
        <dbReference type="ARBA" id="ARBA00022722"/>
    </source>
</evidence>
<keyword evidence="2 6" id="KW-0819">tRNA processing</keyword>
<keyword evidence="4 6" id="KW-0255">Endonuclease</keyword>
<dbReference type="InterPro" id="IPR002730">
    <property type="entry name" value="Rpp29/RNP1"/>
</dbReference>